<evidence type="ECO:0000313" key="1">
    <source>
        <dbReference type="EMBL" id="SVA25931.1"/>
    </source>
</evidence>
<proteinExistence type="predicted"/>
<protein>
    <submittedName>
        <fullName evidence="1">Uncharacterized protein</fullName>
    </submittedName>
</protein>
<reference evidence="1" key="1">
    <citation type="submission" date="2018-05" db="EMBL/GenBank/DDBJ databases">
        <authorList>
            <person name="Lanie J.A."/>
            <person name="Ng W.-L."/>
            <person name="Kazmierczak K.M."/>
            <person name="Andrzejewski T.M."/>
            <person name="Davidsen T.M."/>
            <person name="Wayne K.J."/>
            <person name="Tettelin H."/>
            <person name="Glass J.I."/>
            <person name="Rusch D."/>
            <person name="Podicherti R."/>
            <person name="Tsui H.-C.T."/>
            <person name="Winkler M.E."/>
        </authorList>
    </citation>
    <scope>NUCLEOTIDE SEQUENCE</scope>
</reference>
<gene>
    <name evidence="1" type="ORF">METZ01_LOCUS78785</name>
</gene>
<dbReference type="AlphaFoldDB" id="A0A381UDV1"/>
<organism evidence="1">
    <name type="scientific">marine metagenome</name>
    <dbReference type="NCBI Taxonomy" id="408172"/>
    <lineage>
        <taxon>unclassified sequences</taxon>
        <taxon>metagenomes</taxon>
        <taxon>ecological metagenomes</taxon>
    </lineage>
</organism>
<name>A0A381UDV1_9ZZZZ</name>
<dbReference type="EMBL" id="UINC01006173">
    <property type="protein sequence ID" value="SVA25931.1"/>
    <property type="molecule type" value="Genomic_DNA"/>
</dbReference>
<accession>A0A381UDV1</accession>
<sequence length="354" mass="39492">MNMKTLTQFFVLCASITLTLNSCSKEYYRCEPLAEEDSRWPYNITAEWQQENVNFDFNITSNTDQLAVDFLTPSEDSLVAQFSVGTATSLKYLQASLGDTNIILAQNQSIGSELYPLHELVIVHYEVADSGVAVYSISQDNSGDSEDFSNFIGFTFNPLDYSLTISEQILYNTDSTETVTLGGTINIESTQLFADNSVSVPLSFAQTTTTIILNPSGEYFRLTDDGSGVPDEAEGTWEVTDTSENVIKIIETYDNFETGETVTDTLSILYSLESDTLTFSQEKNPCESYADEAECFEQFELNFGLAENSITDLGLTSTMAFTKSSTGKRRQLTSKQPAYWFGRSNFFKDLHSKR</sequence>